<dbReference type="SUPFAM" id="SSF53756">
    <property type="entry name" value="UDP-Glycosyltransferase/glycogen phosphorylase"/>
    <property type="match status" value="1"/>
</dbReference>
<dbReference type="EMBL" id="UINC01072306">
    <property type="protein sequence ID" value="SVC07844.1"/>
    <property type="molecule type" value="Genomic_DNA"/>
</dbReference>
<sequence>MKKHQILIKHHQFIQKGNRIIDRPIKIGDLAATMICAQYKRVIEHKHISFQLMDDIHKNMRAEILFQDTIDVFLHEENSDIEIYDPGILWVVAPYYVKSYGGQVIPRLNLADEIYTGPELDWGNYIVFSPLFDANYNIARNMDVKFANDLIQRLFDEYNERLVIITNHPDKIEHKHVSTIVTPNLYDIIYIIGRAKSFVGGDTGFSHFAGLLCVPNIVSIYGNNAHSENYILNEEGFNRPFSLQGQFMFEPWITYPNINNKLTKHTKLILNKNALLSHEIDHIAKIIDS</sequence>
<proteinExistence type="predicted"/>
<gene>
    <name evidence="1" type="ORF">METZ01_LOCUS260698</name>
</gene>
<reference evidence="1" key="1">
    <citation type="submission" date="2018-05" db="EMBL/GenBank/DDBJ databases">
        <authorList>
            <person name="Lanie J.A."/>
            <person name="Ng W.-L."/>
            <person name="Kazmierczak K.M."/>
            <person name="Andrzejewski T.M."/>
            <person name="Davidsen T.M."/>
            <person name="Wayne K.J."/>
            <person name="Tettelin H."/>
            <person name="Glass J.I."/>
            <person name="Rusch D."/>
            <person name="Podicherti R."/>
            <person name="Tsui H.-C.T."/>
            <person name="Winkler M.E."/>
        </authorList>
    </citation>
    <scope>NUCLEOTIDE SEQUENCE</scope>
</reference>
<dbReference type="Gene3D" id="3.40.50.2000">
    <property type="entry name" value="Glycogen Phosphorylase B"/>
    <property type="match status" value="1"/>
</dbReference>
<accession>A0A382J6P4</accession>
<name>A0A382J6P4_9ZZZZ</name>
<evidence type="ECO:0000313" key="1">
    <source>
        <dbReference type="EMBL" id="SVC07844.1"/>
    </source>
</evidence>
<dbReference type="AlphaFoldDB" id="A0A382J6P4"/>
<protein>
    <submittedName>
        <fullName evidence="1">Uncharacterized protein</fullName>
    </submittedName>
</protein>
<organism evidence="1">
    <name type="scientific">marine metagenome</name>
    <dbReference type="NCBI Taxonomy" id="408172"/>
    <lineage>
        <taxon>unclassified sequences</taxon>
        <taxon>metagenomes</taxon>
        <taxon>ecological metagenomes</taxon>
    </lineage>
</organism>